<keyword evidence="3" id="KW-1185">Reference proteome</keyword>
<dbReference type="GO" id="GO:0016853">
    <property type="term" value="F:isomerase activity"/>
    <property type="evidence" value="ECO:0007669"/>
    <property type="project" value="UniProtKB-KW"/>
</dbReference>
<reference evidence="2 3" key="1">
    <citation type="submission" date="2016-10" db="EMBL/GenBank/DDBJ databases">
        <authorList>
            <person name="de Groot N.N."/>
        </authorList>
    </citation>
    <scope>NUCLEOTIDE SEQUENCE [LARGE SCALE GENOMIC DNA]</scope>
    <source>
        <strain evidence="2 3">RK1</strain>
    </source>
</reference>
<organism evidence="2 3">
    <name type="scientific">Parapedobacter indicus</name>
    <dbReference type="NCBI Taxonomy" id="1477437"/>
    <lineage>
        <taxon>Bacteria</taxon>
        <taxon>Pseudomonadati</taxon>
        <taxon>Bacteroidota</taxon>
        <taxon>Sphingobacteriia</taxon>
        <taxon>Sphingobacteriales</taxon>
        <taxon>Sphingobacteriaceae</taxon>
        <taxon>Parapedobacter</taxon>
    </lineage>
</organism>
<dbReference type="Proteomes" id="UP000198670">
    <property type="component" value="Unassembled WGS sequence"/>
</dbReference>
<dbReference type="STRING" id="1477437.SAMN05444682_102321"/>
<dbReference type="Pfam" id="PF01261">
    <property type="entry name" value="AP_endonuc_2"/>
    <property type="match status" value="1"/>
</dbReference>
<dbReference type="PANTHER" id="PTHR12110:SF53">
    <property type="entry name" value="BLR5974 PROTEIN"/>
    <property type="match status" value="1"/>
</dbReference>
<dbReference type="SUPFAM" id="SSF51658">
    <property type="entry name" value="Xylose isomerase-like"/>
    <property type="match status" value="1"/>
</dbReference>
<name>A0A1I3FGK6_9SPHI</name>
<evidence type="ECO:0000259" key="1">
    <source>
        <dbReference type="Pfam" id="PF01261"/>
    </source>
</evidence>
<evidence type="ECO:0000313" key="3">
    <source>
        <dbReference type="Proteomes" id="UP000198670"/>
    </source>
</evidence>
<evidence type="ECO:0000313" key="2">
    <source>
        <dbReference type="EMBL" id="SFI10277.1"/>
    </source>
</evidence>
<dbReference type="InterPro" id="IPR013022">
    <property type="entry name" value="Xyl_isomerase-like_TIM-brl"/>
</dbReference>
<feature type="domain" description="Xylose isomerase-like TIM barrel" evidence="1">
    <location>
        <begin position="25"/>
        <end position="274"/>
    </location>
</feature>
<dbReference type="Gene3D" id="3.20.20.150">
    <property type="entry name" value="Divalent-metal-dependent TIM barrel enzymes"/>
    <property type="match status" value="1"/>
</dbReference>
<proteinExistence type="predicted"/>
<gene>
    <name evidence="2" type="ORF">SAMN05444682_102321</name>
</gene>
<accession>A0A1I3FGK6</accession>
<dbReference type="InterPro" id="IPR036237">
    <property type="entry name" value="Xyl_isomerase-like_sf"/>
</dbReference>
<dbReference type="OrthoDB" id="127797at2"/>
<dbReference type="EMBL" id="FOQO01000002">
    <property type="protein sequence ID" value="SFI10277.1"/>
    <property type="molecule type" value="Genomic_DNA"/>
</dbReference>
<protein>
    <submittedName>
        <fullName evidence="2">Sugar phosphate isomerase/epimerase</fullName>
    </submittedName>
</protein>
<keyword evidence="2" id="KW-0413">Isomerase</keyword>
<sequence>MAKFRISLNMEYCRSADKGFEEGVKIASEIGYKYIEPMVHTGWELLSEVQYFHSFSMEEDSLLMKEICDKYNIGVSSISGHSPLMKPEAAVSRLTRAIQLADAMQASFVNTDEMVKPDWMDDEFAHDAMKYSLTKANLVANRHKVYICIEPHGIYTKTAEGLLRIVNLVKSPWIGINWDTGNSYLAGEEDPYEGLLQVRDHVLHIHAKDISMEHSEYERGKVTGTPVGCACGEGMVEWDKVIEIMEPIDREIFLSVECGKIDEAERSLKFMKKLLGNLLIE</sequence>
<dbReference type="PANTHER" id="PTHR12110">
    <property type="entry name" value="HYDROXYPYRUVATE ISOMERASE"/>
    <property type="match status" value="1"/>
</dbReference>
<dbReference type="InterPro" id="IPR050312">
    <property type="entry name" value="IolE/XylAMocC-like"/>
</dbReference>
<dbReference type="AlphaFoldDB" id="A0A1I3FGK6"/>
<dbReference type="RefSeq" id="WP_143072856.1">
    <property type="nucleotide sequence ID" value="NZ_FOQO01000002.1"/>
</dbReference>